<dbReference type="PIRSF" id="PIRSF017617">
    <property type="entry name" value="Thr_aldolase"/>
    <property type="match status" value="1"/>
</dbReference>
<comment type="similarity">
    <text evidence="2">Belongs to the threonine aldolase family.</text>
</comment>
<evidence type="ECO:0000313" key="7">
    <source>
        <dbReference type="EMBL" id="HGZ44416.1"/>
    </source>
</evidence>
<dbReference type="InterPro" id="IPR015424">
    <property type="entry name" value="PyrdxlP-dep_Trfase"/>
</dbReference>
<evidence type="ECO:0000256" key="2">
    <source>
        <dbReference type="ARBA" id="ARBA00006966"/>
    </source>
</evidence>
<evidence type="ECO:0000256" key="4">
    <source>
        <dbReference type="ARBA" id="ARBA00023239"/>
    </source>
</evidence>
<dbReference type="EMBL" id="DSQF01000028">
    <property type="protein sequence ID" value="HGZ44416.1"/>
    <property type="molecule type" value="Genomic_DNA"/>
</dbReference>
<organism evidence="7">
    <name type="scientific">Eiseniibacteriota bacterium</name>
    <dbReference type="NCBI Taxonomy" id="2212470"/>
    <lineage>
        <taxon>Bacteria</taxon>
        <taxon>Candidatus Eiseniibacteriota</taxon>
    </lineage>
</organism>
<name>A0A832I472_UNCEI</name>
<keyword evidence="3" id="KW-0663">Pyridoxal phosphate</keyword>
<reference evidence="7" key="1">
    <citation type="journal article" date="2020" name="mSystems">
        <title>Genome- and Community-Level Interaction Insights into Carbon Utilization and Element Cycling Functions of Hydrothermarchaeota in Hydrothermal Sediment.</title>
        <authorList>
            <person name="Zhou Z."/>
            <person name="Liu Y."/>
            <person name="Xu W."/>
            <person name="Pan J."/>
            <person name="Luo Z.H."/>
            <person name="Li M."/>
        </authorList>
    </citation>
    <scope>NUCLEOTIDE SEQUENCE [LARGE SCALE GENOMIC DNA]</scope>
    <source>
        <strain evidence="7">SpSt-381</strain>
    </source>
</reference>
<evidence type="ECO:0000259" key="6">
    <source>
        <dbReference type="Pfam" id="PF01212"/>
    </source>
</evidence>
<keyword evidence="7" id="KW-0808">Transferase</keyword>
<dbReference type="Gene3D" id="3.40.640.10">
    <property type="entry name" value="Type I PLP-dependent aspartate aminotransferase-like (Major domain)"/>
    <property type="match status" value="1"/>
</dbReference>
<evidence type="ECO:0000256" key="1">
    <source>
        <dbReference type="ARBA" id="ARBA00001933"/>
    </source>
</evidence>
<sequence length="352" mass="37230">MNRSIVDLRSDTVTRPTPAMRRAIAEAEVGDDVFGDDPTVRALERRCAALAGKEAALFVASGTMGNQLAVAALTRPADEVLLEAESHIFLYEQAGIAANAGCLAHVVRSERGALPPEALLAALREPDDHVARVTLVCSENTHNRAGGAIVPLDRLRALAAAARARGVRVHLDGARLWNASVATGVPVAEWAATADTVMMCFSKGLGAPVGSILAGPEDVVREARRIRKRWGGGMRQAGVLAAACLHALDHHVARLADDHARARRLAAALREAPGVRVDEPDTNIVIAALEDPALDPEAVLRGLAERGVWMVPFGSRRLRAVVHLDVDDAGIERAAEAFREVAAAPAGGRARQ</sequence>
<dbReference type="GO" id="GO:0008732">
    <property type="term" value="F:L-allo-threonine aldolase activity"/>
    <property type="evidence" value="ECO:0007669"/>
    <property type="project" value="TreeGrafter"/>
</dbReference>
<keyword evidence="7" id="KW-0032">Aminotransferase</keyword>
<feature type="modified residue" description="N6-(pyridoxal phosphate)lysine" evidence="5">
    <location>
        <position position="203"/>
    </location>
</feature>
<dbReference type="InterPro" id="IPR015422">
    <property type="entry name" value="PyrdxlP-dep_Trfase_small"/>
</dbReference>
<dbReference type="NCBIfam" id="NF041359">
    <property type="entry name" value="GntG_guanitoxin"/>
    <property type="match status" value="1"/>
</dbReference>
<dbReference type="InterPro" id="IPR001597">
    <property type="entry name" value="ArAA_b-elim_lyase/Thr_aldolase"/>
</dbReference>
<dbReference type="GO" id="GO:0006567">
    <property type="term" value="P:L-threonine catabolic process"/>
    <property type="evidence" value="ECO:0007669"/>
    <property type="project" value="TreeGrafter"/>
</dbReference>
<dbReference type="GO" id="GO:0006545">
    <property type="term" value="P:glycine biosynthetic process"/>
    <property type="evidence" value="ECO:0007669"/>
    <property type="project" value="TreeGrafter"/>
</dbReference>
<dbReference type="InterPro" id="IPR015421">
    <property type="entry name" value="PyrdxlP-dep_Trfase_major"/>
</dbReference>
<dbReference type="PANTHER" id="PTHR48097">
    <property type="entry name" value="L-THREONINE ALDOLASE-RELATED"/>
    <property type="match status" value="1"/>
</dbReference>
<comment type="cofactor">
    <cofactor evidence="1">
        <name>pyridoxal 5'-phosphate</name>
        <dbReference type="ChEBI" id="CHEBI:597326"/>
    </cofactor>
</comment>
<gene>
    <name evidence="7" type="ORF">ENR23_13550</name>
</gene>
<dbReference type="AlphaFoldDB" id="A0A832I472"/>
<dbReference type="GO" id="GO:0005829">
    <property type="term" value="C:cytosol"/>
    <property type="evidence" value="ECO:0007669"/>
    <property type="project" value="TreeGrafter"/>
</dbReference>
<dbReference type="GO" id="GO:0008483">
    <property type="term" value="F:transaminase activity"/>
    <property type="evidence" value="ECO:0007669"/>
    <property type="project" value="UniProtKB-KW"/>
</dbReference>
<dbReference type="SUPFAM" id="SSF53383">
    <property type="entry name" value="PLP-dependent transferases"/>
    <property type="match status" value="1"/>
</dbReference>
<dbReference type="InterPro" id="IPR023603">
    <property type="entry name" value="Low_specificity_L-TA-like"/>
</dbReference>
<dbReference type="PANTHER" id="PTHR48097:SF9">
    <property type="entry name" value="L-THREONINE ALDOLASE"/>
    <property type="match status" value="1"/>
</dbReference>
<accession>A0A832I472</accession>
<keyword evidence="4" id="KW-0456">Lyase</keyword>
<protein>
    <submittedName>
        <fullName evidence="7">Aminotransferase class I/II-fold pyridoxal phosphate-dependent enzyme</fullName>
    </submittedName>
</protein>
<feature type="domain" description="Aromatic amino acid beta-eliminating lyase/threonine aldolase" evidence="6">
    <location>
        <begin position="7"/>
        <end position="290"/>
    </location>
</feature>
<proteinExistence type="inferred from homology"/>
<comment type="caution">
    <text evidence="7">The sequence shown here is derived from an EMBL/GenBank/DDBJ whole genome shotgun (WGS) entry which is preliminary data.</text>
</comment>
<evidence type="ECO:0000256" key="5">
    <source>
        <dbReference type="PIRSR" id="PIRSR017617-1"/>
    </source>
</evidence>
<evidence type="ECO:0000256" key="3">
    <source>
        <dbReference type="ARBA" id="ARBA00022898"/>
    </source>
</evidence>
<dbReference type="FunFam" id="3.40.640.10:FF:000030">
    <property type="entry name" value="Low-specificity L-threonine aldolase"/>
    <property type="match status" value="1"/>
</dbReference>
<dbReference type="Pfam" id="PF01212">
    <property type="entry name" value="Beta_elim_lyase"/>
    <property type="match status" value="1"/>
</dbReference>
<dbReference type="Gene3D" id="3.90.1150.10">
    <property type="entry name" value="Aspartate Aminotransferase, domain 1"/>
    <property type="match status" value="1"/>
</dbReference>